<dbReference type="InterPro" id="IPR001764">
    <property type="entry name" value="Glyco_hydro_3_N"/>
</dbReference>
<evidence type="ECO:0000256" key="6">
    <source>
        <dbReference type="SAM" id="SignalP"/>
    </source>
</evidence>
<keyword evidence="4 8" id="KW-0378">Hydrolase</keyword>
<dbReference type="GO" id="GO:0004563">
    <property type="term" value="F:beta-N-acetylhexosaminidase activity"/>
    <property type="evidence" value="ECO:0007669"/>
    <property type="project" value="UniProtKB-EC"/>
</dbReference>
<dbReference type="InterPro" id="IPR017853">
    <property type="entry name" value="GH"/>
</dbReference>
<gene>
    <name evidence="8" type="ORF">JMN32_13965</name>
</gene>
<feature type="domain" description="Glycoside hydrolase family 3 N-terminal" evidence="7">
    <location>
        <begin position="26"/>
        <end position="357"/>
    </location>
</feature>
<evidence type="ECO:0000256" key="1">
    <source>
        <dbReference type="ARBA" id="ARBA00001231"/>
    </source>
</evidence>
<dbReference type="EC" id="3.2.1.52" evidence="3"/>
<dbReference type="Pfam" id="PF00933">
    <property type="entry name" value="Glyco_hydro_3"/>
    <property type="match status" value="1"/>
</dbReference>
<comment type="catalytic activity">
    <reaction evidence="1">
        <text>Hydrolysis of terminal non-reducing N-acetyl-D-hexosamine residues in N-acetyl-beta-D-hexosaminides.</text>
        <dbReference type="EC" id="3.2.1.52"/>
    </reaction>
</comment>
<protein>
    <recommendedName>
        <fullName evidence="3">beta-N-acetylhexosaminidase</fullName>
        <ecNumber evidence="3">3.2.1.52</ecNumber>
    </recommendedName>
</protein>
<dbReference type="PANTHER" id="PTHR30480">
    <property type="entry name" value="BETA-HEXOSAMINIDASE-RELATED"/>
    <property type="match status" value="1"/>
</dbReference>
<dbReference type="PANTHER" id="PTHR30480:SF13">
    <property type="entry name" value="BETA-HEXOSAMINIDASE"/>
    <property type="match status" value="1"/>
</dbReference>
<feature type="chain" id="PRO_5037439140" description="beta-N-acetylhexosaminidase" evidence="6">
    <location>
        <begin position="21"/>
        <end position="362"/>
    </location>
</feature>
<comment type="similarity">
    <text evidence="2">Belongs to the glycosyl hydrolase 3 family.</text>
</comment>
<sequence>MKKTLITIFLISFVFIQLRAQSVDSLDFKIGQMLIVGYPKQDIKPTEQTISDIEEGRIGGIILFEKNIKPSNSYIKLKQLTWSLQEKAPIPLFIAIDQEGGRVNRLKEKYSFPKSVSAEYLGDLGNVDSTRFYAEITASTLAGLGFNVNFAPVVDLSTYKNNPVIAKIKRAYSDNPDSVVRHAAVVIDTHRKYGVISVLKHFPGHGSSHADTHLGIADVTDYWQSKELVPYKNLLEQDKVDAIMTAHIVNKKLDKAGNPGTLSKAIMTDILRDSLSYDGVIFSDDMQMHAIAKHYGLEKAIKLSIQAGVDVLMFSNNIQGSENRTVDTVHKIIRSLVEKGEISTERIDKSYDRIVKLKSMFN</sequence>
<keyword evidence="6" id="KW-0732">Signal</keyword>
<comment type="caution">
    <text evidence="8">The sequence shown here is derived from an EMBL/GenBank/DDBJ whole genome shotgun (WGS) entry which is preliminary data.</text>
</comment>
<keyword evidence="9" id="KW-1185">Reference proteome</keyword>
<evidence type="ECO:0000259" key="7">
    <source>
        <dbReference type="Pfam" id="PF00933"/>
    </source>
</evidence>
<evidence type="ECO:0000256" key="4">
    <source>
        <dbReference type="ARBA" id="ARBA00022801"/>
    </source>
</evidence>
<evidence type="ECO:0000313" key="8">
    <source>
        <dbReference type="EMBL" id="MBL6447419.1"/>
    </source>
</evidence>
<dbReference type="AlphaFoldDB" id="A0A937FWN3"/>
<dbReference type="Proteomes" id="UP000614216">
    <property type="component" value="Unassembled WGS sequence"/>
</dbReference>
<reference evidence="8" key="1">
    <citation type="submission" date="2021-01" db="EMBL/GenBank/DDBJ databases">
        <title>Fulvivirga kasyanovii gen. nov., sp nov., a novel member of the phylum Bacteroidetes isolated from seawater in a mussel farm.</title>
        <authorList>
            <person name="Zhao L.-H."/>
            <person name="Wang Z.-J."/>
        </authorList>
    </citation>
    <scope>NUCLEOTIDE SEQUENCE</scope>
    <source>
        <strain evidence="8">29W222</strain>
    </source>
</reference>
<dbReference type="EMBL" id="JAEUGD010000043">
    <property type="protein sequence ID" value="MBL6447419.1"/>
    <property type="molecule type" value="Genomic_DNA"/>
</dbReference>
<evidence type="ECO:0000256" key="5">
    <source>
        <dbReference type="ARBA" id="ARBA00023295"/>
    </source>
</evidence>
<dbReference type="InterPro" id="IPR050226">
    <property type="entry name" value="NagZ_Beta-hexosaminidase"/>
</dbReference>
<evidence type="ECO:0000256" key="3">
    <source>
        <dbReference type="ARBA" id="ARBA00012663"/>
    </source>
</evidence>
<keyword evidence="5" id="KW-0326">Glycosidase</keyword>
<evidence type="ECO:0000313" key="9">
    <source>
        <dbReference type="Proteomes" id="UP000614216"/>
    </source>
</evidence>
<accession>A0A937FWN3</accession>
<proteinExistence type="inferred from homology"/>
<dbReference type="RefSeq" id="WP_202856956.1">
    <property type="nucleotide sequence ID" value="NZ_JAEUGD010000043.1"/>
</dbReference>
<feature type="signal peptide" evidence="6">
    <location>
        <begin position="1"/>
        <end position="20"/>
    </location>
</feature>
<dbReference type="SUPFAM" id="SSF51445">
    <property type="entry name" value="(Trans)glycosidases"/>
    <property type="match status" value="1"/>
</dbReference>
<organism evidence="8 9">
    <name type="scientific">Fulvivirga marina</name>
    <dbReference type="NCBI Taxonomy" id="2494733"/>
    <lineage>
        <taxon>Bacteria</taxon>
        <taxon>Pseudomonadati</taxon>
        <taxon>Bacteroidota</taxon>
        <taxon>Cytophagia</taxon>
        <taxon>Cytophagales</taxon>
        <taxon>Fulvivirgaceae</taxon>
        <taxon>Fulvivirga</taxon>
    </lineage>
</organism>
<dbReference type="GO" id="GO:0005975">
    <property type="term" value="P:carbohydrate metabolic process"/>
    <property type="evidence" value="ECO:0007669"/>
    <property type="project" value="InterPro"/>
</dbReference>
<dbReference type="Gene3D" id="3.20.20.300">
    <property type="entry name" value="Glycoside hydrolase, family 3, N-terminal domain"/>
    <property type="match status" value="1"/>
</dbReference>
<evidence type="ECO:0000256" key="2">
    <source>
        <dbReference type="ARBA" id="ARBA00005336"/>
    </source>
</evidence>
<dbReference type="GO" id="GO:0009254">
    <property type="term" value="P:peptidoglycan turnover"/>
    <property type="evidence" value="ECO:0007669"/>
    <property type="project" value="TreeGrafter"/>
</dbReference>
<name>A0A937FWN3_9BACT</name>
<dbReference type="InterPro" id="IPR036962">
    <property type="entry name" value="Glyco_hydro_3_N_sf"/>
</dbReference>